<evidence type="ECO:0000313" key="5">
    <source>
        <dbReference type="EMBL" id="CAF1250910.1"/>
    </source>
</evidence>
<protein>
    <submittedName>
        <fullName evidence="5">Uncharacterized protein</fullName>
    </submittedName>
</protein>
<dbReference type="InterPro" id="IPR020850">
    <property type="entry name" value="GED_dom"/>
</dbReference>
<dbReference type="GO" id="GO:0005525">
    <property type="term" value="F:GTP binding"/>
    <property type="evidence" value="ECO:0007669"/>
    <property type="project" value="InterPro"/>
</dbReference>
<dbReference type="PROSITE" id="PS51388">
    <property type="entry name" value="GED"/>
    <property type="match status" value="1"/>
</dbReference>
<evidence type="ECO:0000259" key="3">
    <source>
        <dbReference type="PROSITE" id="PS51388"/>
    </source>
</evidence>
<keyword evidence="1" id="KW-0547">Nucleotide-binding</keyword>
<dbReference type="GO" id="GO:0005874">
    <property type="term" value="C:microtubule"/>
    <property type="evidence" value="ECO:0007669"/>
    <property type="project" value="TreeGrafter"/>
</dbReference>
<dbReference type="GO" id="GO:0016020">
    <property type="term" value="C:membrane"/>
    <property type="evidence" value="ECO:0007669"/>
    <property type="project" value="TreeGrafter"/>
</dbReference>
<proteinExistence type="predicted"/>
<reference evidence="5" key="1">
    <citation type="submission" date="2021-02" db="EMBL/GenBank/DDBJ databases">
        <authorList>
            <person name="Nowell W R."/>
        </authorList>
    </citation>
    <scope>NUCLEOTIDE SEQUENCE</scope>
</reference>
<dbReference type="PROSITE" id="PS51718">
    <property type="entry name" value="G_DYNAMIN_2"/>
    <property type="match status" value="1"/>
</dbReference>
<comment type="caution">
    <text evidence="5">The sequence shown here is derived from an EMBL/GenBank/DDBJ whole genome shotgun (WGS) entry which is preliminary data.</text>
</comment>
<dbReference type="PRINTS" id="PR00195">
    <property type="entry name" value="DYNAMIN"/>
</dbReference>
<dbReference type="InterPro" id="IPR000375">
    <property type="entry name" value="Dynamin_stalk"/>
</dbReference>
<dbReference type="Gene3D" id="3.40.50.300">
    <property type="entry name" value="P-loop containing nucleotide triphosphate hydrolases"/>
    <property type="match status" value="1"/>
</dbReference>
<dbReference type="GO" id="GO:0008017">
    <property type="term" value="F:microtubule binding"/>
    <property type="evidence" value="ECO:0007669"/>
    <property type="project" value="TreeGrafter"/>
</dbReference>
<dbReference type="InterPro" id="IPR045063">
    <property type="entry name" value="Dynamin_N"/>
</dbReference>
<dbReference type="Pfam" id="PF02212">
    <property type="entry name" value="GED"/>
    <property type="match status" value="1"/>
</dbReference>
<dbReference type="InterPro" id="IPR027417">
    <property type="entry name" value="P-loop_NTPase"/>
</dbReference>
<gene>
    <name evidence="5" type="ORF">CJN711_LOCUS14483</name>
</gene>
<dbReference type="AlphaFoldDB" id="A0A815A5I4"/>
<keyword evidence="2" id="KW-0342">GTP-binding</keyword>
<dbReference type="PANTHER" id="PTHR11566:SF173">
    <property type="entry name" value="DYNAMIN-RELATED PROTEIN 4C"/>
    <property type="match status" value="1"/>
</dbReference>
<evidence type="ECO:0000256" key="2">
    <source>
        <dbReference type="ARBA" id="ARBA00023134"/>
    </source>
</evidence>
<dbReference type="InterPro" id="IPR003130">
    <property type="entry name" value="GED"/>
</dbReference>
<accession>A0A815A5I4</accession>
<evidence type="ECO:0000256" key="1">
    <source>
        <dbReference type="ARBA" id="ARBA00022741"/>
    </source>
</evidence>
<dbReference type="InterPro" id="IPR022812">
    <property type="entry name" value="Dynamin"/>
</dbReference>
<dbReference type="PANTHER" id="PTHR11566">
    <property type="entry name" value="DYNAMIN"/>
    <property type="match status" value="1"/>
</dbReference>
<name>A0A815A5I4_9BILA</name>
<evidence type="ECO:0000313" key="6">
    <source>
        <dbReference type="Proteomes" id="UP000663855"/>
    </source>
</evidence>
<dbReference type="Pfam" id="PF01031">
    <property type="entry name" value="Dynamin_M"/>
    <property type="match status" value="1"/>
</dbReference>
<dbReference type="GO" id="GO:0003924">
    <property type="term" value="F:GTPase activity"/>
    <property type="evidence" value="ECO:0007669"/>
    <property type="project" value="InterPro"/>
</dbReference>
<feature type="domain" description="GED" evidence="3">
    <location>
        <begin position="590"/>
        <end position="677"/>
    </location>
</feature>
<dbReference type="SUPFAM" id="SSF52540">
    <property type="entry name" value="P-loop containing nucleoside triphosphate hydrolases"/>
    <property type="match status" value="1"/>
</dbReference>
<dbReference type="InterPro" id="IPR030381">
    <property type="entry name" value="G_DYNAMIN_dom"/>
</dbReference>
<dbReference type="Gene3D" id="1.20.120.1240">
    <property type="entry name" value="Dynamin, middle domain"/>
    <property type="match status" value="1"/>
</dbReference>
<organism evidence="5 6">
    <name type="scientific">Rotaria magnacalcarata</name>
    <dbReference type="NCBI Taxonomy" id="392030"/>
    <lineage>
        <taxon>Eukaryota</taxon>
        <taxon>Metazoa</taxon>
        <taxon>Spiralia</taxon>
        <taxon>Gnathifera</taxon>
        <taxon>Rotifera</taxon>
        <taxon>Eurotatoria</taxon>
        <taxon>Bdelloidea</taxon>
        <taxon>Philodinida</taxon>
        <taxon>Philodinidae</taxon>
        <taxon>Rotaria</taxon>
    </lineage>
</organism>
<sequence length="677" mass="77477">MLAEQLNSEEARELLSTVDQMQMILHEERISMPEIVVVGDQSVGKPSVLEAISGIELPRAQNICTRCPLELRMKSTTGEEYATITSRETNKNAVNDQESDIKIQDLTKISDEVTKMTEKLAGHGNNCSSNPIYLTIYKRDIQYDLTLIDLPGITRNPAAGQATDIYSQILKLINKYIEPETAVVLHVIPASTDFTTSETLKLAKAFDPKCERQLIAVSKIDKFDKGISEKLQGEGPGAMPLKLGCVAVLNRNPVEIEQNISFSEMRRREAQFFIDNCTHFDDAPDELKGSEQLVRRLVSIQQERIRSTFPQILQKLKDKIQEKNAELTAMPVMITSEHEFSMKFYQLVHELQGIIQMKLDGNYNIINVDRNTVQSDSDSNDDACLENDRLAYHIYACQQRFKNRLKECFKNISSLEYHKNVWKAITDTSGITLPNIYAPHLIQRLFQEEIGHVPDVCFSFVEDMLECIKTILIRLFNQTFNKYYSRLADRLRDVLERHISTSEKLCRASLEEILEMEQRVFTLNDQYMEIVNLVKQDKMAKVNEQYVNETTTMQHNQARSNTVSAKIARQTRLTDDFIDYSPTSNESQAAFDMQLNLFAYAHLVQSRIADNVSQVLYYRLVTHCALTVDGALLSSISSSSELVRLMREPQEQTNRRNKLKHSIQRLEEALLVGQNHI</sequence>
<dbReference type="CDD" id="cd08771">
    <property type="entry name" value="DLP_1"/>
    <property type="match status" value="1"/>
</dbReference>
<dbReference type="SMART" id="SM00053">
    <property type="entry name" value="DYNc"/>
    <property type="match status" value="1"/>
</dbReference>
<evidence type="ECO:0000259" key="4">
    <source>
        <dbReference type="PROSITE" id="PS51718"/>
    </source>
</evidence>
<dbReference type="Proteomes" id="UP000663855">
    <property type="component" value="Unassembled WGS sequence"/>
</dbReference>
<dbReference type="InterPro" id="IPR001401">
    <property type="entry name" value="Dynamin_GTPase"/>
</dbReference>
<dbReference type="EMBL" id="CAJNOV010006557">
    <property type="protein sequence ID" value="CAF1250910.1"/>
    <property type="molecule type" value="Genomic_DNA"/>
</dbReference>
<dbReference type="Pfam" id="PF00350">
    <property type="entry name" value="Dynamin_N"/>
    <property type="match status" value="1"/>
</dbReference>
<dbReference type="GO" id="GO:0005737">
    <property type="term" value="C:cytoplasm"/>
    <property type="evidence" value="ECO:0007669"/>
    <property type="project" value="TreeGrafter"/>
</dbReference>
<feature type="domain" description="Dynamin-type G" evidence="4">
    <location>
        <begin position="29"/>
        <end position="310"/>
    </location>
</feature>